<organism evidence="1 2">
    <name type="scientific">Yimella lutea</name>
    <dbReference type="NCBI Taxonomy" id="587872"/>
    <lineage>
        <taxon>Bacteria</taxon>
        <taxon>Bacillati</taxon>
        <taxon>Actinomycetota</taxon>
        <taxon>Actinomycetes</taxon>
        <taxon>Micrococcales</taxon>
        <taxon>Dermacoccaceae</taxon>
        <taxon>Yimella</taxon>
    </lineage>
</organism>
<dbReference type="Pfam" id="PF12900">
    <property type="entry name" value="Pyridox_ox_2"/>
    <property type="match status" value="1"/>
</dbReference>
<evidence type="ECO:0000313" key="2">
    <source>
        <dbReference type="Proteomes" id="UP000320806"/>
    </source>
</evidence>
<dbReference type="EMBL" id="VFMO01000001">
    <property type="protein sequence ID" value="TQJ15485.1"/>
    <property type="molecule type" value="Genomic_DNA"/>
</dbReference>
<dbReference type="AlphaFoldDB" id="A0A542EJH9"/>
<accession>A0A542EJH9</accession>
<proteinExistence type="predicted"/>
<gene>
    <name evidence="1" type="ORF">FB459_3041</name>
</gene>
<sequence>MAQQTILPAQSRSLIDTLINTVGLGRVALSRGALPVVLVVRCETDDDRILLRSDDQTLARAAESGDVVAFQVDDVRTDGGGCSVVVTGVLAPESPCSVCLFPTIITLTELHLGPPVKGTTVGTA</sequence>
<dbReference type="InterPro" id="IPR024747">
    <property type="entry name" value="Pyridox_Oxase-rel"/>
</dbReference>
<dbReference type="OrthoDB" id="7062584at2"/>
<protein>
    <submittedName>
        <fullName evidence="1">Pyridoxamine 5'-phosphate oxidase-like protein</fullName>
    </submittedName>
</protein>
<name>A0A542EJH9_9MICO</name>
<evidence type="ECO:0000313" key="1">
    <source>
        <dbReference type="EMBL" id="TQJ15485.1"/>
    </source>
</evidence>
<comment type="caution">
    <text evidence="1">The sequence shown here is derived from an EMBL/GenBank/DDBJ whole genome shotgun (WGS) entry which is preliminary data.</text>
</comment>
<dbReference type="Proteomes" id="UP000320806">
    <property type="component" value="Unassembled WGS sequence"/>
</dbReference>
<dbReference type="SUPFAM" id="SSF50475">
    <property type="entry name" value="FMN-binding split barrel"/>
    <property type="match status" value="1"/>
</dbReference>
<dbReference type="RefSeq" id="WP_141929036.1">
    <property type="nucleotide sequence ID" value="NZ_BAABCI010000036.1"/>
</dbReference>
<reference evidence="1 2" key="1">
    <citation type="submission" date="2019-06" db="EMBL/GenBank/DDBJ databases">
        <title>Sequencing the genomes of 1000 actinobacteria strains.</title>
        <authorList>
            <person name="Klenk H.-P."/>
        </authorList>
    </citation>
    <scope>NUCLEOTIDE SEQUENCE [LARGE SCALE GENOMIC DNA]</scope>
    <source>
        <strain evidence="1 2">DSM 19828</strain>
    </source>
</reference>
<keyword evidence="2" id="KW-1185">Reference proteome</keyword>
<dbReference type="Gene3D" id="2.30.110.10">
    <property type="entry name" value="Electron Transport, Fmn-binding Protein, Chain A"/>
    <property type="match status" value="1"/>
</dbReference>
<dbReference type="InterPro" id="IPR012349">
    <property type="entry name" value="Split_barrel_FMN-bd"/>
</dbReference>